<keyword evidence="2" id="KW-1185">Reference proteome</keyword>
<reference evidence="3" key="1">
    <citation type="submission" date="2024-02" db="UniProtKB">
        <authorList>
            <consortium name="WormBaseParasite"/>
        </authorList>
    </citation>
    <scope>IDENTIFICATION</scope>
</reference>
<feature type="signal peptide" evidence="1">
    <location>
        <begin position="1"/>
        <end position="23"/>
    </location>
</feature>
<dbReference type="Proteomes" id="UP000887575">
    <property type="component" value="Unassembled WGS sequence"/>
</dbReference>
<feature type="chain" id="PRO_5042150255" evidence="1">
    <location>
        <begin position="24"/>
        <end position="146"/>
    </location>
</feature>
<organism evidence="2 3">
    <name type="scientific">Mesorhabditis belari</name>
    <dbReference type="NCBI Taxonomy" id="2138241"/>
    <lineage>
        <taxon>Eukaryota</taxon>
        <taxon>Metazoa</taxon>
        <taxon>Ecdysozoa</taxon>
        <taxon>Nematoda</taxon>
        <taxon>Chromadorea</taxon>
        <taxon>Rhabditida</taxon>
        <taxon>Rhabditina</taxon>
        <taxon>Rhabditomorpha</taxon>
        <taxon>Rhabditoidea</taxon>
        <taxon>Rhabditidae</taxon>
        <taxon>Mesorhabditinae</taxon>
        <taxon>Mesorhabditis</taxon>
    </lineage>
</organism>
<name>A0AAF3J6A9_9BILA</name>
<accession>A0AAF3J6A9</accession>
<keyword evidence="1" id="KW-0732">Signal</keyword>
<evidence type="ECO:0000313" key="2">
    <source>
        <dbReference type="Proteomes" id="UP000887575"/>
    </source>
</evidence>
<protein>
    <submittedName>
        <fullName evidence="3">Uncharacterized protein</fullName>
    </submittedName>
</protein>
<evidence type="ECO:0000313" key="3">
    <source>
        <dbReference type="WBParaSite" id="MBELARI_LOCUS1891"/>
    </source>
</evidence>
<dbReference type="WBParaSite" id="MBELARI_LOCUS1891">
    <property type="protein sequence ID" value="MBELARI_LOCUS1891"/>
    <property type="gene ID" value="MBELARI_LOCUS1891"/>
</dbReference>
<dbReference type="AlphaFoldDB" id="A0AAF3J6A9"/>
<evidence type="ECO:0000256" key="1">
    <source>
        <dbReference type="SAM" id="SignalP"/>
    </source>
</evidence>
<proteinExistence type="predicted"/>
<sequence>MDINHEVDLFLLIGFLIWRTILNTDHSSTKVQMELLFEEPFLNPDLPPIKTEEWAEQLQSFIAKRNQMRKIIFTWTSGDCEGNEGILGKLKKKSAPKNQGKGGFQKLKNLALIRWMECHVNLAKAKKKGLDLDSIRLEPVIEIAVE</sequence>